<evidence type="ECO:0000313" key="2">
    <source>
        <dbReference type="EMBL" id="GLK00454.1"/>
    </source>
</evidence>
<dbReference type="CDD" id="cd00060">
    <property type="entry name" value="FHA"/>
    <property type="match status" value="1"/>
</dbReference>
<feature type="compositionally biased region" description="Basic and acidic residues" evidence="1">
    <location>
        <begin position="149"/>
        <end position="160"/>
    </location>
</feature>
<sequence length="171" mass="18477">MTHETPHYAPGNHPTTTHAGWGAGEPHLLISRGDEHFVHHLTADLTRIGSDGGCDVLVADTALLHATILHDDNDEYVLTLHGDGEMNARATTAGDAVGEHSEILRTGARFTAGPWTFVFARAEFADHGRPYGGREGGELSDQPPQPMRPDYDAERGRAEDESGAQYEVKDG</sequence>
<feature type="region of interest" description="Disordered" evidence="1">
    <location>
        <begin position="1"/>
        <end position="20"/>
    </location>
</feature>
<comment type="caution">
    <text evidence="2">The sequence shown here is derived from an EMBL/GenBank/DDBJ whole genome shotgun (WGS) entry which is preliminary data.</text>
</comment>
<protein>
    <recommendedName>
        <fullName evidence="4">FHA domain-containing protein</fullName>
    </recommendedName>
</protein>
<organism evidence="2 3">
    <name type="scientific">Microbacterium keratanolyticum</name>
    <dbReference type="NCBI Taxonomy" id="67574"/>
    <lineage>
        <taxon>Bacteria</taxon>
        <taxon>Bacillati</taxon>
        <taxon>Actinomycetota</taxon>
        <taxon>Actinomycetes</taxon>
        <taxon>Micrococcales</taxon>
        <taxon>Microbacteriaceae</taxon>
        <taxon>Microbacterium</taxon>
    </lineage>
</organism>
<dbReference type="SUPFAM" id="SSF49879">
    <property type="entry name" value="SMAD/FHA domain"/>
    <property type="match status" value="1"/>
</dbReference>
<evidence type="ECO:0000256" key="1">
    <source>
        <dbReference type="SAM" id="MobiDB-lite"/>
    </source>
</evidence>
<evidence type="ECO:0008006" key="4">
    <source>
        <dbReference type="Google" id="ProtNLM"/>
    </source>
</evidence>
<dbReference type="RefSeq" id="WP_204938175.1">
    <property type="nucleotide sequence ID" value="NZ_BAAAUM010000001.1"/>
</dbReference>
<dbReference type="EMBL" id="BSET01000001">
    <property type="protein sequence ID" value="GLK00454.1"/>
    <property type="molecule type" value="Genomic_DNA"/>
</dbReference>
<dbReference type="AlphaFoldDB" id="A0A9W6HQX1"/>
<feature type="region of interest" description="Disordered" evidence="1">
    <location>
        <begin position="129"/>
        <end position="171"/>
    </location>
</feature>
<accession>A0A9W6HQX1</accession>
<reference evidence="2" key="1">
    <citation type="journal article" date="2014" name="Int. J. Syst. Evol. Microbiol.">
        <title>Complete genome sequence of Corynebacterium casei LMG S-19264T (=DSM 44701T), isolated from a smear-ripened cheese.</title>
        <authorList>
            <consortium name="US DOE Joint Genome Institute (JGI-PGF)"/>
            <person name="Walter F."/>
            <person name="Albersmeier A."/>
            <person name="Kalinowski J."/>
            <person name="Ruckert C."/>
        </authorList>
    </citation>
    <scope>NUCLEOTIDE SEQUENCE</scope>
    <source>
        <strain evidence="2">VKM Ac-1958</strain>
    </source>
</reference>
<dbReference type="Proteomes" id="UP001142325">
    <property type="component" value="Unassembled WGS sequence"/>
</dbReference>
<proteinExistence type="predicted"/>
<keyword evidence="3" id="KW-1185">Reference proteome</keyword>
<name>A0A9W6HQX1_9MICO</name>
<reference evidence="2" key="2">
    <citation type="submission" date="2023-01" db="EMBL/GenBank/DDBJ databases">
        <authorList>
            <person name="Sun Q."/>
            <person name="Evtushenko L."/>
        </authorList>
    </citation>
    <scope>NUCLEOTIDE SEQUENCE</scope>
    <source>
        <strain evidence="2">VKM Ac-1958</strain>
    </source>
</reference>
<evidence type="ECO:0000313" key="3">
    <source>
        <dbReference type="Proteomes" id="UP001142325"/>
    </source>
</evidence>
<gene>
    <name evidence="2" type="ORF">GCM10017596_01690</name>
</gene>
<dbReference type="InterPro" id="IPR008984">
    <property type="entry name" value="SMAD_FHA_dom_sf"/>
</dbReference>